<reference evidence="2" key="2">
    <citation type="submission" date="2025-08" db="UniProtKB">
        <authorList>
            <consortium name="Ensembl"/>
        </authorList>
    </citation>
    <scope>IDENTIFICATION</scope>
</reference>
<reference evidence="2" key="1">
    <citation type="submission" date="2019-06" db="EMBL/GenBank/DDBJ databases">
        <authorList>
            <consortium name="Wellcome Sanger Institute Data Sharing"/>
        </authorList>
    </citation>
    <scope>NUCLEOTIDE SEQUENCE [LARGE SCALE GENOMIC DNA]</scope>
</reference>
<dbReference type="Pfam" id="PF00078">
    <property type="entry name" value="RVT_1"/>
    <property type="match status" value="1"/>
</dbReference>
<dbReference type="InterPro" id="IPR000477">
    <property type="entry name" value="RT_dom"/>
</dbReference>
<dbReference type="InParanoid" id="A0A667X5D4"/>
<dbReference type="GeneTree" id="ENSGT00940000163630"/>
<reference evidence="2" key="3">
    <citation type="submission" date="2025-09" db="UniProtKB">
        <authorList>
            <consortium name="Ensembl"/>
        </authorList>
    </citation>
    <scope>IDENTIFICATION</scope>
</reference>
<dbReference type="AlphaFoldDB" id="A0A667X5D4"/>
<dbReference type="SUPFAM" id="SSF56672">
    <property type="entry name" value="DNA/RNA polymerases"/>
    <property type="match status" value="1"/>
</dbReference>
<dbReference type="PROSITE" id="PS50878">
    <property type="entry name" value="RT_POL"/>
    <property type="match status" value="1"/>
</dbReference>
<accession>A0A667X5D4</accession>
<dbReference type="Gene3D" id="3.60.10.10">
    <property type="entry name" value="Endonuclease/exonuclease/phosphatase"/>
    <property type="match status" value="1"/>
</dbReference>
<dbReference type="Proteomes" id="UP000472263">
    <property type="component" value="Chromosome 7"/>
</dbReference>
<evidence type="ECO:0000313" key="3">
    <source>
        <dbReference type="Proteomes" id="UP000472263"/>
    </source>
</evidence>
<evidence type="ECO:0000259" key="1">
    <source>
        <dbReference type="PROSITE" id="PS50878"/>
    </source>
</evidence>
<evidence type="ECO:0000313" key="2">
    <source>
        <dbReference type="Ensembl" id="ENSMMDP00005007829.1"/>
    </source>
</evidence>
<protein>
    <recommendedName>
        <fullName evidence="1">Reverse transcriptase domain-containing protein</fullName>
    </recommendedName>
</protein>
<dbReference type="InterPro" id="IPR043502">
    <property type="entry name" value="DNA/RNA_pol_sf"/>
</dbReference>
<dbReference type="PANTHER" id="PTHR31635:SF196">
    <property type="entry name" value="REVERSE TRANSCRIPTASE DOMAIN-CONTAINING PROTEIN-RELATED"/>
    <property type="match status" value="1"/>
</dbReference>
<dbReference type="Ensembl" id="ENSMMDT00005008063.1">
    <property type="protein sequence ID" value="ENSMMDP00005007829.1"/>
    <property type="gene ID" value="ENSMMDG00005004315.1"/>
</dbReference>
<sequence length="515" mass="58089">MMGTLIKVISWNVNGICNKVKQYKIISHLKSLACDIAMIQEHHMNEIESLKLKQRWIGQVFTAPGNGAARGTSILVSKKISFHPTEIITDKNGRYVIVSGFLQHKKITLVNVYAPNYGQVEFLANLSTLLSNGHSQQTVLSPLPLMNYEKVLGVTDVWRCVNPLSREYTFFSQVHNSYSRIDYVLNNSVLPKPNKDHSQMGNFRPLSLLNNDYKIFAKALALCLEKVISSLVHLDQVGFIAGRHASHNMRRLFHVMSEAASLYYPHPVAISLDAEKALDQIEWSYLFHVLSNFGFGPTCLRWIKALYDNPVACVKTNGLISSPFQLFRSTRQGCLVSPVIFTLALEPLACAIRASYNITGIPLFKYDFKVNLYADDILLTLSRPDHSIPHLMKLINDFGLFSGYKVNRSKSEAIPLNPIANPSHVISAPIVWKSQGMRYLGVNIVSPTDKIFELNGPKLLKSIKEDLKIWTSLLLSLWGRAEILKMNTLPRIAFIFSGLESYPNEDSLQNIYYTI</sequence>
<dbReference type="CDD" id="cd01650">
    <property type="entry name" value="RT_nLTR_like"/>
    <property type="match status" value="1"/>
</dbReference>
<dbReference type="SUPFAM" id="SSF56219">
    <property type="entry name" value="DNase I-like"/>
    <property type="match status" value="1"/>
</dbReference>
<keyword evidence="3" id="KW-1185">Reference proteome</keyword>
<organism evidence="2 3">
    <name type="scientific">Myripristis murdjan</name>
    <name type="common">pinecone soldierfish</name>
    <dbReference type="NCBI Taxonomy" id="586833"/>
    <lineage>
        <taxon>Eukaryota</taxon>
        <taxon>Metazoa</taxon>
        <taxon>Chordata</taxon>
        <taxon>Craniata</taxon>
        <taxon>Vertebrata</taxon>
        <taxon>Euteleostomi</taxon>
        <taxon>Actinopterygii</taxon>
        <taxon>Neopterygii</taxon>
        <taxon>Teleostei</taxon>
        <taxon>Neoteleostei</taxon>
        <taxon>Acanthomorphata</taxon>
        <taxon>Holocentriformes</taxon>
        <taxon>Holocentridae</taxon>
        <taxon>Myripristis</taxon>
    </lineage>
</organism>
<proteinExistence type="predicted"/>
<dbReference type="CDD" id="cd09076">
    <property type="entry name" value="L1-EN"/>
    <property type="match status" value="1"/>
</dbReference>
<feature type="domain" description="Reverse transcriptase" evidence="1">
    <location>
        <begin position="173"/>
        <end position="444"/>
    </location>
</feature>
<dbReference type="PANTHER" id="PTHR31635">
    <property type="entry name" value="REVERSE TRANSCRIPTASE DOMAIN-CONTAINING PROTEIN-RELATED"/>
    <property type="match status" value="1"/>
</dbReference>
<dbReference type="InterPro" id="IPR036691">
    <property type="entry name" value="Endo/exonu/phosph_ase_sf"/>
</dbReference>
<name>A0A667X5D4_9TELE</name>